<keyword evidence="2" id="KW-1185">Reference proteome</keyword>
<comment type="caution">
    <text evidence="1">The sequence shown here is derived from an EMBL/GenBank/DDBJ whole genome shotgun (WGS) entry which is preliminary data.</text>
</comment>
<dbReference type="AlphaFoldDB" id="A0A494XTD0"/>
<reference evidence="1 2" key="1">
    <citation type="submission" date="2018-10" db="EMBL/GenBank/DDBJ databases">
        <title>Cohnella sp. M2MS4P-1, whole genome shotgun sequence.</title>
        <authorList>
            <person name="Tuo L."/>
        </authorList>
    </citation>
    <scope>NUCLEOTIDE SEQUENCE [LARGE SCALE GENOMIC DNA]</scope>
    <source>
        <strain evidence="1 2">M2MS4P-1</strain>
    </source>
</reference>
<gene>
    <name evidence="1" type="ORF">D7Z26_16435</name>
</gene>
<organism evidence="1 2">
    <name type="scientific">Cohnella endophytica</name>
    <dbReference type="NCBI Taxonomy" id="2419778"/>
    <lineage>
        <taxon>Bacteria</taxon>
        <taxon>Bacillati</taxon>
        <taxon>Bacillota</taxon>
        <taxon>Bacilli</taxon>
        <taxon>Bacillales</taxon>
        <taxon>Paenibacillaceae</taxon>
        <taxon>Cohnella</taxon>
    </lineage>
</organism>
<protein>
    <submittedName>
        <fullName evidence="1">Uncharacterized protein</fullName>
    </submittedName>
</protein>
<accession>A0A494XTD0</accession>
<proteinExistence type="predicted"/>
<evidence type="ECO:0000313" key="2">
    <source>
        <dbReference type="Proteomes" id="UP000282076"/>
    </source>
</evidence>
<dbReference type="Proteomes" id="UP000282076">
    <property type="component" value="Unassembled WGS sequence"/>
</dbReference>
<dbReference type="EMBL" id="RBZM01000007">
    <property type="protein sequence ID" value="RKP51384.1"/>
    <property type="molecule type" value="Genomic_DNA"/>
</dbReference>
<name>A0A494XTD0_9BACL</name>
<evidence type="ECO:0000313" key="1">
    <source>
        <dbReference type="EMBL" id="RKP51384.1"/>
    </source>
</evidence>
<sequence length="61" mass="6911">MTDNPNLTFADEAVHLIEVVSDRQTSSTQATKTLIIEKNSKKYIAFSKMVERIRKQTVAGR</sequence>